<evidence type="ECO:0000313" key="2">
    <source>
        <dbReference type="Proteomes" id="UP000298246"/>
    </source>
</evidence>
<name>A0A4Y8Q313_9BACL</name>
<organism evidence="1 2">
    <name type="scientific">Paenibacillus athensensis</name>
    <dbReference type="NCBI Taxonomy" id="1967502"/>
    <lineage>
        <taxon>Bacteria</taxon>
        <taxon>Bacillati</taxon>
        <taxon>Bacillota</taxon>
        <taxon>Bacilli</taxon>
        <taxon>Bacillales</taxon>
        <taxon>Paenibacillaceae</taxon>
        <taxon>Paenibacillus</taxon>
    </lineage>
</organism>
<comment type="caution">
    <text evidence="1">The sequence shown here is derived from an EMBL/GenBank/DDBJ whole genome shotgun (WGS) entry which is preliminary data.</text>
</comment>
<dbReference type="EMBL" id="MYFO01000010">
    <property type="protein sequence ID" value="TFE88284.1"/>
    <property type="molecule type" value="Genomic_DNA"/>
</dbReference>
<accession>A0A4Y8Q313</accession>
<dbReference type="Proteomes" id="UP000298246">
    <property type="component" value="Unassembled WGS sequence"/>
</dbReference>
<evidence type="ECO:0000313" key="1">
    <source>
        <dbReference type="EMBL" id="TFE88284.1"/>
    </source>
</evidence>
<keyword evidence="2" id="KW-1185">Reference proteome</keyword>
<protein>
    <submittedName>
        <fullName evidence="1">Uncharacterized protein</fullName>
    </submittedName>
</protein>
<proteinExistence type="predicted"/>
<sequence length="71" mass="7929">MGNISYQLTIAQKNNALFEAGSMPGFCILLAKIAFLTEFGKVDIKNQPGKKEHLPPRHLIQQMYAGIAQKR</sequence>
<reference evidence="1 2" key="1">
    <citation type="submission" date="2017-03" db="EMBL/GenBank/DDBJ databases">
        <title>Isolation of Levoglucosan Utilizing Bacteria.</title>
        <authorList>
            <person name="Arya A.S."/>
        </authorList>
    </citation>
    <scope>NUCLEOTIDE SEQUENCE [LARGE SCALE GENOMIC DNA]</scope>
    <source>
        <strain evidence="1 2">MEC069</strain>
    </source>
</reference>
<dbReference type="AlphaFoldDB" id="A0A4Y8Q313"/>
<gene>
    <name evidence="1" type="ORF">B5M42_10165</name>
</gene>